<keyword evidence="8" id="KW-1185">Reference proteome</keyword>
<evidence type="ECO:0000256" key="2">
    <source>
        <dbReference type="ARBA" id="ARBA00023015"/>
    </source>
</evidence>
<dbReference type="InterPro" id="IPR039779">
    <property type="entry name" value="RFX-like"/>
</dbReference>
<dbReference type="InterPro" id="IPR036390">
    <property type="entry name" value="WH_DNA-bd_sf"/>
</dbReference>
<keyword evidence="5" id="KW-0539">Nucleus</keyword>
<dbReference type="EMBL" id="OU892286">
    <property type="protein sequence ID" value="CAG9761237.1"/>
    <property type="molecule type" value="Genomic_DNA"/>
</dbReference>
<evidence type="ECO:0000313" key="8">
    <source>
        <dbReference type="Proteomes" id="UP001152799"/>
    </source>
</evidence>
<dbReference type="Gene3D" id="1.10.10.10">
    <property type="entry name" value="Winged helix-like DNA-binding domain superfamily/Winged helix DNA-binding domain"/>
    <property type="match status" value="1"/>
</dbReference>
<dbReference type="PANTHER" id="PTHR12619">
    <property type="entry name" value="RFX TRANSCRIPTION FACTOR FAMILY"/>
    <property type="match status" value="1"/>
</dbReference>
<dbReference type="InterPro" id="IPR003150">
    <property type="entry name" value="DNA-bd_RFX"/>
</dbReference>
<feature type="domain" description="RFX-type winged-helix" evidence="6">
    <location>
        <begin position="96"/>
        <end position="171"/>
    </location>
</feature>
<evidence type="ECO:0000256" key="3">
    <source>
        <dbReference type="ARBA" id="ARBA00023125"/>
    </source>
</evidence>
<evidence type="ECO:0000256" key="5">
    <source>
        <dbReference type="ARBA" id="ARBA00023242"/>
    </source>
</evidence>
<dbReference type="Pfam" id="PF02257">
    <property type="entry name" value="RFX_DNA_binding"/>
    <property type="match status" value="1"/>
</dbReference>
<gene>
    <name evidence="7" type="ORF">CEUTPL_LOCUS1943</name>
</gene>
<evidence type="ECO:0000256" key="4">
    <source>
        <dbReference type="ARBA" id="ARBA00023163"/>
    </source>
</evidence>
<dbReference type="GO" id="GO:0000978">
    <property type="term" value="F:RNA polymerase II cis-regulatory region sequence-specific DNA binding"/>
    <property type="evidence" value="ECO:0007669"/>
    <property type="project" value="TreeGrafter"/>
</dbReference>
<dbReference type="Pfam" id="PF25340">
    <property type="entry name" value="BCD_RFX"/>
    <property type="match status" value="1"/>
</dbReference>
<dbReference type="PANTHER" id="PTHR12619:SF33">
    <property type="entry name" value="RFX, ISOFORM H"/>
    <property type="match status" value="1"/>
</dbReference>
<accession>A0A9N9QKE7</accession>
<keyword evidence="4" id="KW-0804">Transcription</keyword>
<keyword evidence="2" id="KW-0805">Transcription regulation</keyword>
<organism evidence="7 8">
    <name type="scientific">Ceutorhynchus assimilis</name>
    <name type="common">cabbage seed weevil</name>
    <dbReference type="NCBI Taxonomy" id="467358"/>
    <lineage>
        <taxon>Eukaryota</taxon>
        <taxon>Metazoa</taxon>
        <taxon>Ecdysozoa</taxon>
        <taxon>Arthropoda</taxon>
        <taxon>Hexapoda</taxon>
        <taxon>Insecta</taxon>
        <taxon>Pterygota</taxon>
        <taxon>Neoptera</taxon>
        <taxon>Endopterygota</taxon>
        <taxon>Coleoptera</taxon>
        <taxon>Polyphaga</taxon>
        <taxon>Cucujiformia</taxon>
        <taxon>Curculionidae</taxon>
        <taxon>Ceutorhynchinae</taxon>
        <taxon>Ceutorhynchus</taxon>
    </lineage>
</organism>
<dbReference type="GO" id="GO:0005634">
    <property type="term" value="C:nucleus"/>
    <property type="evidence" value="ECO:0007669"/>
    <property type="project" value="UniProtKB-SubCell"/>
</dbReference>
<name>A0A9N9QKE7_9CUCU</name>
<dbReference type="AlphaFoldDB" id="A0A9N9QKE7"/>
<evidence type="ECO:0000259" key="6">
    <source>
        <dbReference type="PROSITE" id="PS51526"/>
    </source>
</evidence>
<evidence type="ECO:0000256" key="1">
    <source>
        <dbReference type="ARBA" id="ARBA00004123"/>
    </source>
</evidence>
<evidence type="ECO:0000313" key="7">
    <source>
        <dbReference type="EMBL" id="CAG9761237.1"/>
    </source>
</evidence>
<reference evidence="7" key="1">
    <citation type="submission" date="2022-01" db="EMBL/GenBank/DDBJ databases">
        <authorList>
            <person name="King R."/>
        </authorList>
    </citation>
    <scope>NUCLEOTIDE SEQUENCE</scope>
</reference>
<dbReference type="PROSITE" id="PS51526">
    <property type="entry name" value="RFX_DBD"/>
    <property type="match status" value="1"/>
</dbReference>
<comment type="subcellular location">
    <subcellularLocation>
        <location evidence="1">Nucleus</location>
    </subcellularLocation>
</comment>
<dbReference type="InterPro" id="IPR036388">
    <property type="entry name" value="WH-like_DNA-bd_sf"/>
</dbReference>
<dbReference type="FunFam" id="1.10.10.10:FF:000017">
    <property type="entry name" value="transcription factor RFX3 isoform X1"/>
    <property type="match status" value="1"/>
</dbReference>
<sequence length="577" mass="66011">MENSTRFNDIDLLQEAQICWAFPSDREYTYFESPALYPVANGEEPNQNFNPATNPEVSSNCTIDVEYSAPTGQYIVQQKVDANSMPNKMTHQQAAAVQWLMEHFEISARTSLPRSTIYGHYLKHSLDNKLEPFNAASFGKLIRSVFLDLKTRRLGTRGNSKYHYQGIQLKPSSPLKNIEASSSKVTLNLSYADNSQATTVRQSDSSDTTRSNGSLLQQGVAYLGEASNAIPAFPEIYFQESLPEDCVYEDVDTLKSIYREHLEAFLDAILSLDFNTVETLWREFWRSQYDDNGDECEEENYFSKSKLFSLCSLEPVQTFIKQVDLMFYQNLIQILVPDILKPFPVSHVQSIWSFANNLDNWLKSAMVDAPPSMLQIKLTTAYAFSSGLQAHTKLNHVMQASKAVLQNRIRTGQMLADLNNVDFKRIRKQAAWFFGCHDEIISRFENEFKLNLQKQSSLEDWTCWLESVTKSALKPYEGLPTFSKRARELVIKWSFFSCMVITDLSFRSAITFGSFHLIRLLNDEYMTHIIKNQIARATGLLPIAVMLEDTKEDLVQNHPSVYGANEPYFFPTDQSRM</sequence>
<dbReference type="Proteomes" id="UP001152799">
    <property type="component" value="Chromosome 10"/>
</dbReference>
<dbReference type="SUPFAM" id="SSF46785">
    <property type="entry name" value="Winged helix' DNA-binding domain"/>
    <property type="match status" value="1"/>
</dbReference>
<dbReference type="InterPro" id="IPR057321">
    <property type="entry name" value="RFX1-4/6/8-like_BCD"/>
</dbReference>
<keyword evidence="3" id="KW-0238">DNA-binding</keyword>
<dbReference type="OrthoDB" id="10056949at2759"/>
<protein>
    <recommendedName>
        <fullName evidence="6">RFX-type winged-helix domain-containing protein</fullName>
    </recommendedName>
</protein>
<dbReference type="GO" id="GO:0000981">
    <property type="term" value="F:DNA-binding transcription factor activity, RNA polymerase II-specific"/>
    <property type="evidence" value="ECO:0007669"/>
    <property type="project" value="TreeGrafter"/>
</dbReference>
<proteinExistence type="predicted"/>